<sequence>MMNRHDLPAGIYGFNRVFAEVKDFTGHQFKTMTLPIAGQTLVLNCLLTALDKRFRLRIFLKTSVAFKDRKQSFLPRHTRIGIGPVREEVIRVLRISILINNPLRGHGNPQMHLINHIHFCGSLSLGIVDQR</sequence>
<dbReference type="Proteomes" id="UP000093476">
    <property type="component" value="Unassembled WGS sequence"/>
</dbReference>
<organism evidence="1 2">
    <name type="scientific">Photorhabdus australis subsp. thailandensis</name>
    <dbReference type="NCBI Taxonomy" id="2805096"/>
    <lineage>
        <taxon>Bacteria</taxon>
        <taxon>Pseudomonadati</taxon>
        <taxon>Pseudomonadota</taxon>
        <taxon>Gammaproteobacteria</taxon>
        <taxon>Enterobacterales</taxon>
        <taxon>Morganellaceae</taxon>
        <taxon>Photorhabdus</taxon>
    </lineage>
</organism>
<name>A0A1C0U501_9GAMM</name>
<keyword evidence="2" id="KW-1185">Reference proteome</keyword>
<evidence type="ECO:0000313" key="1">
    <source>
        <dbReference type="EMBL" id="OCQ53009.1"/>
    </source>
</evidence>
<accession>A0A1C0U501</accession>
<protein>
    <submittedName>
        <fullName evidence="1">Uncharacterized protein</fullName>
    </submittedName>
</protein>
<reference evidence="1 2" key="1">
    <citation type="submission" date="2015-12" db="EMBL/GenBank/DDBJ databases">
        <title>Genome comparisons provide insights into the role of secondary metabolites in the pathogenic phase of the Photorhabdus life cycle.</title>
        <authorList>
            <person name="Tobias N.J."/>
            <person name="Mishra B."/>
            <person name="Gupta D.K."/>
            <person name="Thines M."/>
            <person name="Stinear T.P."/>
            <person name="Bode H.B."/>
        </authorList>
    </citation>
    <scope>NUCLEOTIDE SEQUENCE [LARGE SCALE GENOMIC DNA]</scope>
    <source>
        <strain evidence="1 2">PB68.1</strain>
    </source>
</reference>
<proteinExistence type="predicted"/>
<dbReference type="AlphaFoldDB" id="A0A1C0U501"/>
<comment type="caution">
    <text evidence="1">The sequence shown here is derived from an EMBL/GenBank/DDBJ whole genome shotgun (WGS) entry which is preliminary data.</text>
</comment>
<gene>
    <name evidence="1" type="ORF">Ppb6_01755</name>
</gene>
<dbReference type="EMBL" id="LOMY01000067">
    <property type="protein sequence ID" value="OCQ53009.1"/>
    <property type="molecule type" value="Genomic_DNA"/>
</dbReference>
<evidence type="ECO:0000313" key="2">
    <source>
        <dbReference type="Proteomes" id="UP000093476"/>
    </source>
</evidence>